<reference evidence="4 5" key="1">
    <citation type="submission" date="2015-12" db="EMBL/GenBank/DDBJ databases">
        <title>Genome sequence of Thalassospira lucentensis MCCC 1A02072.</title>
        <authorList>
            <person name="Lu L."/>
            <person name="Lai Q."/>
            <person name="Shao Z."/>
            <person name="Qian P."/>
        </authorList>
    </citation>
    <scope>NUCLEOTIDE SEQUENCE [LARGE SCALE GENOMIC DNA]</scope>
    <source>
        <strain evidence="4 5">MCCC 1A02072</strain>
    </source>
</reference>
<dbReference type="GO" id="GO:0071949">
    <property type="term" value="F:FAD binding"/>
    <property type="evidence" value="ECO:0007669"/>
    <property type="project" value="InterPro"/>
</dbReference>
<dbReference type="PRINTS" id="PR00420">
    <property type="entry name" value="RNGMNOXGNASE"/>
</dbReference>
<proteinExistence type="predicted"/>
<dbReference type="PANTHER" id="PTHR13789">
    <property type="entry name" value="MONOOXYGENASE"/>
    <property type="match status" value="1"/>
</dbReference>
<dbReference type="PANTHER" id="PTHR13789:SF309">
    <property type="entry name" value="PUTATIVE (AFU_ORTHOLOGUE AFUA_6G14510)-RELATED"/>
    <property type="match status" value="1"/>
</dbReference>
<evidence type="ECO:0000259" key="3">
    <source>
        <dbReference type="Pfam" id="PF01494"/>
    </source>
</evidence>
<feature type="domain" description="FAD-binding" evidence="3">
    <location>
        <begin position="2"/>
        <end position="304"/>
    </location>
</feature>
<evidence type="ECO:0000313" key="5">
    <source>
        <dbReference type="Proteomes" id="UP000076335"/>
    </source>
</evidence>
<gene>
    <name evidence="4" type="ORF">AUP42_05295</name>
</gene>
<dbReference type="EMBL" id="LPVY01000021">
    <property type="protein sequence ID" value="KZB62361.1"/>
    <property type="molecule type" value="Genomic_DNA"/>
</dbReference>
<dbReference type="SUPFAM" id="SSF51905">
    <property type="entry name" value="FAD/NAD(P)-binding domain"/>
    <property type="match status" value="1"/>
</dbReference>
<dbReference type="GO" id="GO:0004497">
    <property type="term" value="F:monooxygenase activity"/>
    <property type="evidence" value="ECO:0007669"/>
    <property type="project" value="UniProtKB-KW"/>
</dbReference>
<name>A0A154L3E7_9PROT</name>
<dbReference type="AlphaFoldDB" id="A0A154L3E7"/>
<dbReference type="Proteomes" id="UP000076335">
    <property type="component" value="Unassembled WGS sequence"/>
</dbReference>
<accession>A0A154L3E7</accession>
<dbReference type="InterPro" id="IPR050493">
    <property type="entry name" value="FAD-dep_Monooxygenase_BioMet"/>
</dbReference>
<dbReference type="InterPro" id="IPR002938">
    <property type="entry name" value="FAD-bd"/>
</dbReference>
<dbReference type="Pfam" id="PF01494">
    <property type="entry name" value="FAD_binding_3"/>
    <property type="match status" value="1"/>
</dbReference>
<evidence type="ECO:0000256" key="1">
    <source>
        <dbReference type="ARBA" id="ARBA00023002"/>
    </source>
</evidence>
<keyword evidence="1" id="KW-0560">Oxidoreductase</keyword>
<protein>
    <recommendedName>
        <fullName evidence="3">FAD-binding domain-containing protein</fullName>
    </recommendedName>
</protein>
<evidence type="ECO:0000256" key="2">
    <source>
        <dbReference type="ARBA" id="ARBA00023033"/>
    </source>
</evidence>
<keyword evidence="2" id="KW-0503">Monooxygenase</keyword>
<dbReference type="OrthoDB" id="4230779at2"/>
<dbReference type="Gene3D" id="3.50.50.60">
    <property type="entry name" value="FAD/NAD(P)-binding domain"/>
    <property type="match status" value="1"/>
</dbReference>
<evidence type="ECO:0000313" key="4">
    <source>
        <dbReference type="EMBL" id="KZB62361.1"/>
    </source>
</evidence>
<organism evidence="4 5">
    <name type="scientific">Thalassospira lucentensis</name>
    <dbReference type="NCBI Taxonomy" id="168935"/>
    <lineage>
        <taxon>Bacteria</taxon>
        <taxon>Pseudomonadati</taxon>
        <taxon>Pseudomonadota</taxon>
        <taxon>Alphaproteobacteria</taxon>
        <taxon>Rhodospirillales</taxon>
        <taxon>Thalassospiraceae</taxon>
        <taxon>Thalassospira</taxon>
    </lineage>
</organism>
<sequence>MKILIVGGGIAGLSAAIALQGDGHDITIVETHDGWKPAGAGLHLPGNAMAALGALGIDQDVAAKSCAFPRLDYFDHRDGKLFSLETEQLGWPTFQALTRSDFHEILCTKLTTPTIRFGLSVSAIHHEPYQAQVSFTDGASSSFDLVIGADGINSAVRRLAFGAEHMPQPTGYICWRWITDYPFGLTAPKFIIGHGQVILVMPVGGNRFYIYASTYDPGERIRDLPAGELAAHFARFEGPVREMLGAIGTDTIIHEGRLQQMVMPEWVTGRVILIGDAAHGTLPTMAQGATQSIKDGLALADALRTQPDIKTALASWQATRLPEAHWVQQQSLQRMGFAKIRGKAGVWLRNTLMSKIGPKIVASGFRPLIDGTAGTQKD</sequence>
<dbReference type="RefSeq" id="WP_062952931.1">
    <property type="nucleotide sequence ID" value="NZ_LPVY01000021.1"/>
</dbReference>
<dbReference type="InterPro" id="IPR036188">
    <property type="entry name" value="FAD/NAD-bd_sf"/>
</dbReference>
<comment type="caution">
    <text evidence="4">The sequence shown here is derived from an EMBL/GenBank/DDBJ whole genome shotgun (WGS) entry which is preliminary data.</text>
</comment>